<protein>
    <recommendedName>
        <fullName evidence="3">PD-(D/E)XK nuclease superfamily protein</fullName>
    </recommendedName>
</protein>
<reference evidence="1 2" key="1">
    <citation type="submission" date="2019-03" db="EMBL/GenBank/DDBJ databases">
        <title>Genomic Encyclopedia of Type Strains, Phase IV (KMG-V): Genome sequencing to study the core and pangenomes of soil and plant-associated prokaryotes.</title>
        <authorList>
            <person name="Whitman W."/>
        </authorList>
    </citation>
    <scope>NUCLEOTIDE SEQUENCE [LARGE SCALE GENOMIC DNA]</scope>
    <source>
        <strain evidence="1 2">23C40</strain>
    </source>
</reference>
<comment type="caution">
    <text evidence="1">The sequence shown here is derived from an EMBL/GenBank/DDBJ whole genome shotgun (WGS) entry which is preliminary data.</text>
</comment>
<organism evidence="1 2">
    <name type="scientific">Sinorhizobium americanum</name>
    <dbReference type="NCBI Taxonomy" id="194963"/>
    <lineage>
        <taxon>Bacteria</taxon>
        <taxon>Pseudomonadati</taxon>
        <taxon>Pseudomonadota</taxon>
        <taxon>Alphaproteobacteria</taxon>
        <taxon>Hyphomicrobiales</taxon>
        <taxon>Rhizobiaceae</taxon>
        <taxon>Sinorhizobium/Ensifer group</taxon>
        <taxon>Sinorhizobium</taxon>
    </lineage>
</organism>
<gene>
    <name evidence="1" type="ORF">EV184_104152</name>
</gene>
<dbReference type="AlphaFoldDB" id="A0A4R2BXS0"/>
<proteinExistence type="predicted"/>
<sequence length="375" mass="41921">MQPIPNLLISLFTWRPREGITPGENFLTEAFVHTLRVNATFRSQWLTQLLGQSIDDSSLIIETRASHSNIDSGTTIFPDVDIRGEFASGTPFALLLEVKWGAAYVPSQLDKYDRLLASEPNPHLVFLCARGADYRRAVKDVKRFDAQFHPLLWETVFVALQSAATDCQFSKELLGFMHHHGLSPGEPISMSMAEAYIASKPILERFHRYAEKLLREFDWTILPATHRDTESTEVRDRYGRVAIEFAPPRWNGAITIGFLYDNKDHAVPFADGTSNSIDLMMRIEAAPKVQARDLVNAAIRDRTAAVRNAGGVVRLDSDRANGNRHTLFIAQRSLTDFLSSPVEGDQLQAMYGQLKTWSEALFSDGTVGDALGQLA</sequence>
<evidence type="ECO:0000313" key="1">
    <source>
        <dbReference type="EMBL" id="TCN32486.1"/>
    </source>
</evidence>
<name>A0A4R2BXS0_9HYPH</name>
<dbReference type="EMBL" id="SLVU01000004">
    <property type="protein sequence ID" value="TCN32486.1"/>
    <property type="molecule type" value="Genomic_DNA"/>
</dbReference>
<evidence type="ECO:0008006" key="3">
    <source>
        <dbReference type="Google" id="ProtNLM"/>
    </source>
</evidence>
<evidence type="ECO:0000313" key="2">
    <source>
        <dbReference type="Proteomes" id="UP000295043"/>
    </source>
</evidence>
<accession>A0A4R2BXS0</accession>
<dbReference type="Proteomes" id="UP000295043">
    <property type="component" value="Unassembled WGS sequence"/>
</dbReference>